<evidence type="ECO:0000256" key="5">
    <source>
        <dbReference type="ARBA" id="ARBA00022729"/>
    </source>
</evidence>
<evidence type="ECO:0000256" key="1">
    <source>
        <dbReference type="ARBA" id="ARBA00010312"/>
    </source>
</evidence>
<keyword evidence="7" id="KW-0408">Iron</keyword>
<evidence type="ECO:0000313" key="12">
    <source>
        <dbReference type="Proteomes" id="UP000006001"/>
    </source>
</evidence>
<keyword evidence="4" id="KW-0479">Metal-binding</keyword>
<dbReference type="SUPFAM" id="SSF50692">
    <property type="entry name" value="ADC-like"/>
    <property type="match status" value="1"/>
</dbReference>
<dbReference type="SUPFAM" id="SSF53706">
    <property type="entry name" value="Formate dehydrogenase/DMSO reductase, domains 1-3"/>
    <property type="match status" value="1"/>
</dbReference>
<dbReference type="PANTHER" id="PTHR43742:SF9">
    <property type="entry name" value="TETRATHIONATE REDUCTASE SUBUNIT A"/>
    <property type="match status" value="1"/>
</dbReference>
<dbReference type="Pfam" id="PF04879">
    <property type="entry name" value="Molybdop_Fe4S4"/>
    <property type="match status" value="1"/>
</dbReference>
<dbReference type="Gene3D" id="3.30.2070.10">
    <property type="entry name" value="Formate dehydrogenase/DMSO reductase"/>
    <property type="match status" value="1"/>
</dbReference>
<keyword evidence="5 9" id="KW-0732">Signal</keyword>
<sequence length="728" mass="78775">MQYNVTRRKFLGATAATAAFAATGFSSIAAWRADAAEERGGGEVVSTPSMCNGCSSKCGLWANVVDGKLWTLEGNKDHPYSKGMLCGRGHGVAQFAYAEERITEPLHRLEDGTFEPVSWDDALAAIGERIKAITAEHGAETIAIVQDPRPTGKTYSKMLIHALGSNNIYTHGAACNLSKEGGLADTIGAAKYSIDFAKAKVVMFIGRSYGDGLRPSSVKSLADAAEGSARIIMVDPRLNNSCIFADDWLPIIPGTDIALLLAICNVLVANDLYDADFVEENTVGFEEFAEEVMQYTPEWAADICGISADRITEIAKAMAAAKPAAAVEPSWRAAFGCAHQNSYETARAVAAVNTLLGAWGAKGGALITSSPKAGKLDQEKFPSIPKVEAKRIGDADYPLVLDAMGSNVALLEHALAGDVHAMFFYNSNPVHGYSNPAKWHEGLQKVDFKVCIDIQMSETALECDYVLPECTYLERTEVPEFIGGKKHLVAMRFQALDIIHPDTRPGDEIFVDIAKACGKGEYFPFTVDELSEAQLATVGTSMAEVREKGIVQLESSFEYGVPKFKTPSGKIELSSEKVGNAGLNPVIGYIPRKTWPEEGQFFFAGGKQSIHSHTMTRNIPSLNAISREYDMERVWVAASDAEKLGIKEGDMVELSNENYTAQVAAHVTERVRPGVLYMPTHYGGESTYLTLAYGYGVNPMQFAPLQAEPAVGSCMSQEFTLTLKKVEK</sequence>
<evidence type="ECO:0000256" key="8">
    <source>
        <dbReference type="ARBA" id="ARBA00023014"/>
    </source>
</evidence>
<evidence type="ECO:0000256" key="2">
    <source>
        <dbReference type="ARBA" id="ARBA00022485"/>
    </source>
</evidence>
<evidence type="ECO:0000313" key="11">
    <source>
        <dbReference type="EMBL" id="EEZ60949.1"/>
    </source>
</evidence>
<gene>
    <name evidence="11" type="ORF">HMPREF0762_01414</name>
</gene>
<dbReference type="InterPro" id="IPR006311">
    <property type="entry name" value="TAT_signal"/>
</dbReference>
<dbReference type="Proteomes" id="UP000006001">
    <property type="component" value="Unassembled WGS sequence"/>
</dbReference>
<reference evidence="11" key="1">
    <citation type="submission" date="2009-10" db="EMBL/GenBank/DDBJ databases">
        <authorList>
            <person name="Weinstock G."/>
            <person name="Sodergren E."/>
            <person name="Clifton S."/>
            <person name="Fulton L."/>
            <person name="Fulton B."/>
            <person name="Courtney L."/>
            <person name="Fronick C."/>
            <person name="Harrison M."/>
            <person name="Strong C."/>
            <person name="Farmer C."/>
            <person name="Delahaunty K."/>
            <person name="Markovic C."/>
            <person name="Hall O."/>
            <person name="Minx P."/>
            <person name="Tomlinson C."/>
            <person name="Mitreva M."/>
            <person name="Nelson J."/>
            <person name="Hou S."/>
            <person name="Wollam A."/>
            <person name="Pepin K.H."/>
            <person name="Johnson M."/>
            <person name="Bhonagiri V."/>
            <person name="Nash W.E."/>
            <person name="Warren W."/>
            <person name="Chinwalla A."/>
            <person name="Mardis E.R."/>
            <person name="Wilson R.K."/>
        </authorList>
    </citation>
    <scope>NUCLEOTIDE SEQUENCE [LARGE SCALE GENOMIC DNA]</scope>
    <source>
        <strain evidence="11">ATCC 700122</strain>
    </source>
</reference>
<organism evidence="11 12">
    <name type="scientific">Slackia exigua (strain ATCC 700122 / DSM 15923 / CIP 105133 / JCM 11022 / KCTC 5966 / S-7)</name>
    <dbReference type="NCBI Taxonomy" id="649764"/>
    <lineage>
        <taxon>Bacteria</taxon>
        <taxon>Bacillati</taxon>
        <taxon>Actinomycetota</taxon>
        <taxon>Coriobacteriia</taxon>
        <taxon>Eggerthellales</taxon>
        <taxon>Eggerthellaceae</taxon>
        <taxon>Slackia</taxon>
    </lineage>
</organism>
<evidence type="ECO:0000256" key="4">
    <source>
        <dbReference type="ARBA" id="ARBA00022723"/>
    </source>
</evidence>
<name>D0WHU5_SLAES</name>
<dbReference type="Pfam" id="PF01568">
    <property type="entry name" value="Molydop_binding"/>
    <property type="match status" value="1"/>
</dbReference>
<dbReference type="Pfam" id="PF00384">
    <property type="entry name" value="Molybdopterin"/>
    <property type="match status" value="1"/>
</dbReference>
<feature type="chain" id="PRO_5003017683" evidence="9">
    <location>
        <begin position="22"/>
        <end position="728"/>
    </location>
</feature>
<dbReference type="Gene3D" id="2.20.25.90">
    <property type="entry name" value="ADC-like domains"/>
    <property type="match status" value="1"/>
</dbReference>
<dbReference type="PANTHER" id="PTHR43742">
    <property type="entry name" value="TRIMETHYLAMINE-N-OXIDE REDUCTASE"/>
    <property type="match status" value="1"/>
</dbReference>
<dbReference type="AlphaFoldDB" id="D0WHU5"/>
<evidence type="ECO:0000256" key="6">
    <source>
        <dbReference type="ARBA" id="ARBA00023002"/>
    </source>
</evidence>
<dbReference type="RefSeq" id="WP_006362672.1">
    <property type="nucleotide sequence ID" value="NZ_GG700630.1"/>
</dbReference>
<dbReference type="EMBL" id="ACUX02000009">
    <property type="protein sequence ID" value="EEZ60949.1"/>
    <property type="molecule type" value="Genomic_DNA"/>
</dbReference>
<dbReference type="eggNOG" id="COG0243">
    <property type="taxonomic scope" value="Bacteria"/>
</dbReference>
<dbReference type="Gene3D" id="3.40.50.740">
    <property type="match status" value="1"/>
</dbReference>
<dbReference type="GO" id="GO:0016491">
    <property type="term" value="F:oxidoreductase activity"/>
    <property type="evidence" value="ECO:0007669"/>
    <property type="project" value="UniProtKB-KW"/>
</dbReference>
<protein>
    <submittedName>
        <fullName evidence="11">Tat pathway signal sequence domain protein</fullName>
    </submittedName>
</protein>
<dbReference type="InterPro" id="IPR006656">
    <property type="entry name" value="Mopterin_OxRdtase"/>
</dbReference>
<dbReference type="GO" id="GO:0051539">
    <property type="term" value="F:4 iron, 4 sulfur cluster binding"/>
    <property type="evidence" value="ECO:0007669"/>
    <property type="project" value="UniProtKB-KW"/>
</dbReference>
<dbReference type="InterPro" id="IPR009010">
    <property type="entry name" value="Asp_de-COase-like_dom_sf"/>
</dbReference>
<keyword evidence="2" id="KW-0004">4Fe-4S</keyword>
<keyword evidence="12" id="KW-1185">Reference proteome</keyword>
<accession>D0WHU5</accession>
<dbReference type="InterPro" id="IPR050612">
    <property type="entry name" value="Prok_Mopterin_Oxidored"/>
</dbReference>
<feature type="signal peptide" evidence="9">
    <location>
        <begin position="1"/>
        <end position="21"/>
    </location>
</feature>
<keyword evidence="6" id="KW-0560">Oxidoreductase</keyword>
<dbReference type="InterPro" id="IPR006657">
    <property type="entry name" value="MoPterin_dinucl-bd_dom"/>
</dbReference>
<dbReference type="PROSITE" id="PS51318">
    <property type="entry name" value="TAT"/>
    <property type="match status" value="1"/>
</dbReference>
<proteinExistence type="inferred from homology"/>
<feature type="domain" description="4Fe-4S Mo/W bis-MGD-type" evidence="10">
    <location>
        <begin position="44"/>
        <end position="100"/>
    </location>
</feature>
<dbReference type="InterPro" id="IPR006963">
    <property type="entry name" value="Mopterin_OxRdtase_4Fe-4S_dom"/>
</dbReference>
<dbReference type="GO" id="GO:0043546">
    <property type="term" value="F:molybdopterin cofactor binding"/>
    <property type="evidence" value="ECO:0007669"/>
    <property type="project" value="InterPro"/>
</dbReference>
<evidence type="ECO:0000256" key="9">
    <source>
        <dbReference type="SAM" id="SignalP"/>
    </source>
</evidence>
<keyword evidence="8" id="KW-0411">Iron-sulfur</keyword>
<evidence type="ECO:0000259" key="10">
    <source>
        <dbReference type="PROSITE" id="PS51669"/>
    </source>
</evidence>
<dbReference type="Gene3D" id="2.40.40.20">
    <property type="match status" value="1"/>
</dbReference>
<dbReference type="SMART" id="SM00926">
    <property type="entry name" value="Molybdop_Fe4S4"/>
    <property type="match status" value="1"/>
</dbReference>
<keyword evidence="3" id="KW-0500">Molybdenum</keyword>
<evidence type="ECO:0000256" key="7">
    <source>
        <dbReference type="ARBA" id="ARBA00023004"/>
    </source>
</evidence>
<dbReference type="OrthoDB" id="7376058at2"/>
<dbReference type="Gene3D" id="3.40.228.10">
    <property type="entry name" value="Dimethylsulfoxide Reductase, domain 2"/>
    <property type="match status" value="1"/>
</dbReference>
<dbReference type="PROSITE" id="PS51669">
    <property type="entry name" value="4FE4S_MOW_BIS_MGD"/>
    <property type="match status" value="1"/>
</dbReference>
<comment type="caution">
    <text evidence="11">The sequence shown here is derived from an EMBL/GenBank/DDBJ whole genome shotgun (WGS) entry which is preliminary data.</text>
</comment>
<dbReference type="STRING" id="649764.HMPREF0762_01414"/>
<dbReference type="HOGENOM" id="CLU_000422_13_3_11"/>
<dbReference type="GO" id="GO:0046872">
    <property type="term" value="F:metal ion binding"/>
    <property type="evidence" value="ECO:0007669"/>
    <property type="project" value="UniProtKB-KW"/>
</dbReference>
<evidence type="ECO:0000256" key="3">
    <source>
        <dbReference type="ARBA" id="ARBA00022505"/>
    </source>
</evidence>
<comment type="similarity">
    <text evidence="1">Belongs to the prokaryotic molybdopterin-containing oxidoreductase family.</text>
</comment>
<dbReference type="GeneID" id="85007904"/>